<comment type="catalytic activity">
    <reaction evidence="5">
        <text>a tetracycline + NADPH + O2 + H(+) = an 11a-hydroxytetracycline + NADP(+) + H2O</text>
        <dbReference type="Rhea" id="RHEA:61444"/>
        <dbReference type="ChEBI" id="CHEBI:15377"/>
        <dbReference type="ChEBI" id="CHEBI:15378"/>
        <dbReference type="ChEBI" id="CHEBI:15379"/>
        <dbReference type="ChEBI" id="CHEBI:57783"/>
        <dbReference type="ChEBI" id="CHEBI:58349"/>
        <dbReference type="ChEBI" id="CHEBI:144644"/>
        <dbReference type="ChEBI" id="CHEBI:144645"/>
    </reaction>
</comment>
<dbReference type="PANTHER" id="PTHR46972">
    <property type="entry name" value="MONOOXYGENASE ASQM-RELATED"/>
    <property type="match status" value="1"/>
</dbReference>
<dbReference type="InterPro" id="IPR043683">
    <property type="entry name" value="TetX_monooxygenase"/>
</dbReference>
<evidence type="ECO:0000313" key="7">
    <source>
        <dbReference type="EMBL" id="KPH86124.1"/>
    </source>
</evidence>
<comment type="domain">
    <text evidence="5">Consists of an N-terminal FAD-binding domain with a Rossman fold and a C-terminal substrate-binding domain.</text>
</comment>
<dbReference type="Proteomes" id="UP000031553">
    <property type="component" value="Unassembled WGS sequence"/>
</dbReference>
<comment type="function">
    <text evidence="5">An FAD-requiring monooxygenase active on some tetracycline antibiotic derivatives, which leads to their inactivation. Hydroxylates carbon 11a of tetracycline and some analogs.</text>
</comment>
<evidence type="ECO:0000256" key="3">
    <source>
        <dbReference type="ARBA" id="ARBA00023002"/>
    </source>
</evidence>
<evidence type="ECO:0000256" key="4">
    <source>
        <dbReference type="ARBA" id="ARBA00023033"/>
    </source>
</evidence>
<proteinExistence type="inferred from homology"/>
<protein>
    <recommendedName>
        <fullName evidence="5">Flavin-dependent monooxygenase</fullName>
    </recommendedName>
    <alternativeName>
        <fullName evidence="5">TetX monooxygenase</fullName>
        <shortName evidence="5">TetX</shortName>
        <ecNumber evidence="5">1.14.13.-</ecNumber>
    </alternativeName>
</protein>
<dbReference type="GO" id="GO:0046677">
    <property type="term" value="P:response to antibiotic"/>
    <property type="evidence" value="ECO:0007669"/>
    <property type="project" value="InterPro"/>
</dbReference>
<dbReference type="RefSeq" id="WP_025440081.1">
    <property type="nucleotide sequence ID" value="NZ_JUFX02000212.1"/>
</dbReference>
<evidence type="ECO:0000256" key="1">
    <source>
        <dbReference type="ARBA" id="ARBA00022630"/>
    </source>
</evidence>
<dbReference type="AlphaFoldDB" id="A0A0N0MEY3"/>
<comment type="caution">
    <text evidence="7">The sequence shown here is derived from an EMBL/GenBank/DDBJ whole genome shotgun (WGS) entry which is preliminary data.</text>
</comment>
<keyword evidence="5" id="KW-0963">Cytoplasm</keyword>
<dbReference type="GO" id="GO:0071949">
    <property type="term" value="F:FAD binding"/>
    <property type="evidence" value="ECO:0007669"/>
    <property type="project" value="InterPro"/>
</dbReference>
<keyword evidence="3 5" id="KW-0560">Oxidoreductase</keyword>
<keyword evidence="1 5" id="KW-0285">Flavoprotein</keyword>
<evidence type="ECO:0000256" key="2">
    <source>
        <dbReference type="ARBA" id="ARBA00022827"/>
    </source>
</evidence>
<dbReference type="GO" id="GO:0005737">
    <property type="term" value="C:cytoplasm"/>
    <property type="evidence" value="ECO:0007669"/>
    <property type="project" value="UniProtKB-SubCell"/>
</dbReference>
<feature type="binding site" evidence="5">
    <location>
        <position position="47"/>
    </location>
    <ligand>
        <name>FAD</name>
        <dbReference type="ChEBI" id="CHEBI:57692"/>
    </ligand>
</feature>
<comment type="subcellular location">
    <subcellularLocation>
        <location evidence="5">Cytoplasm</location>
    </subcellularLocation>
</comment>
<dbReference type="InterPro" id="IPR036188">
    <property type="entry name" value="FAD/NAD-bd_sf"/>
</dbReference>
<dbReference type="OrthoDB" id="4230779at2"/>
<feature type="domain" description="FAD-binding" evidence="6">
    <location>
        <begin position="285"/>
        <end position="320"/>
    </location>
</feature>
<accession>A0A0N0MEY3</accession>
<dbReference type="PANTHER" id="PTHR46972:SF1">
    <property type="entry name" value="FAD DEPENDENT OXIDOREDUCTASE DOMAIN-CONTAINING PROTEIN"/>
    <property type="match status" value="1"/>
</dbReference>
<name>A0A0N0MEY3_9PROT</name>
<evidence type="ECO:0000313" key="8">
    <source>
        <dbReference type="Proteomes" id="UP000031553"/>
    </source>
</evidence>
<dbReference type="SUPFAM" id="SSF51905">
    <property type="entry name" value="FAD/NAD(P)-binding domain"/>
    <property type="match status" value="1"/>
</dbReference>
<feature type="binding site" evidence="5">
    <location>
        <position position="103"/>
    </location>
    <ligand>
        <name>FAD</name>
        <dbReference type="ChEBI" id="CHEBI:57692"/>
    </ligand>
</feature>
<gene>
    <name evidence="7" type="ORF">GLUCOINTEAF2_0202978</name>
</gene>
<keyword evidence="5" id="KW-0521">NADP</keyword>
<dbReference type="Gene3D" id="3.50.50.60">
    <property type="entry name" value="FAD/NAD(P)-binding domain"/>
    <property type="match status" value="1"/>
</dbReference>
<evidence type="ECO:0000259" key="6">
    <source>
        <dbReference type="Pfam" id="PF01494"/>
    </source>
</evidence>
<feature type="binding site" evidence="5">
    <location>
        <position position="291"/>
    </location>
    <ligand>
        <name>FAD</name>
        <dbReference type="ChEBI" id="CHEBI:57692"/>
    </ligand>
</feature>
<keyword evidence="5" id="KW-0547">Nucleotide-binding</keyword>
<reference evidence="7 8" key="1">
    <citation type="submission" date="2015-07" db="EMBL/GenBank/DDBJ databases">
        <title>Draft Genome Sequence of Komagataeibacter intermedius Strain AF2, Isolated from Kombucha Tea.</title>
        <authorList>
            <person name="Santos R.A."/>
            <person name="Berretta A.A."/>
            <person name="Barud H.S."/>
            <person name="Ribeiro S.J."/>
            <person name="Gonzalez-Garcia L.N."/>
            <person name="Zucchi T.D."/>
            <person name="Goldman G.H."/>
            <person name="Riano-Pachon D.M."/>
        </authorList>
    </citation>
    <scope>NUCLEOTIDE SEQUENCE [LARGE SCALE GENOMIC DNA]</scope>
    <source>
        <strain evidence="7 8">AF2</strain>
    </source>
</reference>
<feature type="binding site" evidence="5">
    <location>
        <position position="40"/>
    </location>
    <ligand>
        <name>NADPH</name>
        <dbReference type="ChEBI" id="CHEBI:57783"/>
    </ligand>
</feature>
<organism evidence="7 8">
    <name type="scientific">Komagataeibacter intermedius AF2</name>
    <dbReference type="NCBI Taxonomy" id="1458464"/>
    <lineage>
        <taxon>Bacteria</taxon>
        <taxon>Pseudomonadati</taxon>
        <taxon>Pseudomonadota</taxon>
        <taxon>Alphaproteobacteria</taxon>
        <taxon>Acetobacterales</taxon>
        <taxon>Acetobacteraceae</taxon>
        <taxon>Komagataeibacter</taxon>
    </lineage>
</organism>
<comment type="similarity">
    <text evidence="5">Belongs to the aromatic-ring hydroxylase family. TetX subfamily.</text>
</comment>
<dbReference type="PRINTS" id="PR00420">
    <property type="entry name" value="RNGMNOXGNASE"/>
</dbReference>
<comment type="subunit">
    <text evidence="5">Monomer.</text>
</comment>
<dbReference type="EC" id="1.14.13.-" evidence="5"/>
<dbReference type="GO" id="GO:0004497">
    <property type="term" value="F:monooxygenase activity"/>
    <property type="evidence" value="ECO:0007669"/>
    <property type="project" value="UniProtKB-UniRule"/>
</dbReference>
<feature type="domain" description="FAD-binding" evidence="6">
    <location>
        <begin position="4"/>
        <end position="167"/>
    </location>
</feature>
<keyword evidence="4 5" id="KW-0503">Monooxygenase</keyword>
<dbReference type="Pfam" id="PF01494">
    <property type="entry name" value="FAD_binding_3"/>
    <property type="match status" value="2"/>
</dbReference>
<sequence>MRRTIAIIGAGLGGLTLARILHLHGIKATVYEAEISPAARKQGGLFDIHEHNGQRALKAAGLHDAFRRLVRPGEDAKRVVDKNGTILFDRAGQTRSPRPEVDRGELRRMLIASLPPVTIRWGHKVMSVSSVANGRHEIVFANSTRTTADLLVGADGAWSKVRALLTPARPVYSGTCFIEIACPVADAHSAIIGTGTLMAVAPGKGIIVHRNADGSVAGYVALNRPETWLSSIDFSNIRTGLSIIARQFAGWAPHLTRFITDSTADPAIRLIHTLPPGLRWPHRPGVTLIGDAAHLMSPFAGEGANLALYDGVELGQSLIARPDDMNAAVAAYETVLFPRSHEMARWSAQNLALFFGPDAPASVVDLFDQFA</sequence>
<comment type="cofactor">
    <cofactor evidence="5">
        <name>FAD</name>
        <dbReference type="ChEBI" id="CHEBI:57692"/>
    </cofactor>
</comment>
<keyword evidence="2 5" id="KW-0274">FAD</keyword>
<dbReference type="HAMAP" id="MF_00845">
    <property type="entry name" value="TetX_monooxygenase"/>
    <property type="match status" value="1"/>
</dbReference>
<dbReference type="EMBL" id="JUFX02000212">
    <property type="protein sequence ID" value="KPH86124.1"/>
    <property type="molecule type" value="Genomic_DNA"/>
</dbReference>
<evidence type="ECO:0000256" key="5">
    <source>
        <dbReference type="HAMAP-Rule" id="MF_00845"/>
    </source>
</evidence>
<dbReference type="InterPro" id="IPR002938">
    <property type="entry name" value="FAD-bd"/>
</dbReference>